<evidence type="ECO:0000313" key="18">
    <source>
        <dbReference type="RefSeq" id="XP_020861595.1"/>
    </source>
</evidence>
<organism evidence="16 17">
    <name type="scientific">Phascolarctos cinereus</name>
    <name type="common">Koala</name>
    <dbReference type="NCBI Taxonomy" id="38626"/>
    <lineage>
        <taxon>Eukaryota</taxon>
        <taxon>Metazoa</taxon>
        <taxon>Chordata</taxon>
        <taxon>Craniata</taxon>
        <taxon>Vertebrata</taxon>
        <taxon>Euteleostomi</taxon>
        <taxon>Mammalia</taxon>
        <taxon>Metatheria</taxon>
        <taxon>Diprotodontia</taxon>
        <taxon>Phascolarctidae</taxon>
        <taxon>Phascolarctos</taxon>
    </lineage>
</organism>
<feature type="domain" description="PLAT" evidence="14">
    <location>
        <begin position="1388"/>
        <end position="1506"/>
    </location>
</feature>
<dbReference type="KEGG" id="pcw:110221375"/>
<dbReference type="Pfam" id="PF03607">
    <property type="entry name" value="DCX"/>
    <property type="match status" value="2"/>
</dbReference>
<dbReference type="Proteomes" id="UP000515140">
    <property type="component" value="Unplaced"/>
</dbReference>
<dbReference type="GO" id="GO:0035556">
    <property type="term" value="P:intracellular signal transduction"/>
    <property type="evidence" value="ECO:0007669"/>
    <property type="project" value="InterPro"/>
</dbReference>
<dbReference type="Pfam" id="PF01477">
    <property type="entry name" value="PLAT"/>
    <property type="match status" value="12"/>
</dbReference>
<dbReference type="GO" id="GO:0001750">
    <property type="term" value="C:photoreceptor outer segment"/>
    <property type="evidence" value="ECO:0007669"/>
    <property type="project" value="UniProtKB-SubCell"/>
</dbReference>
<dbReference type="PROSITE" id="PS50095">
    <property type="entry name" value="PLAT"/>
    <property type="match status" value="12"/>
</dbReference>
<comment type="subunit">
    <text evidence="12">Interacts (via the doublecortin domains) with microtubules. Interacts with RP1L1. Interacts with MAK.</text>
</comment>
<evidence type="ECO:0000256" key="9">
    <source>
        <dbReference type="ARBA" id="ARBA00023273"/>
    </source>
</evidence>
<dbReference type="FunFam" id="3.10.20.230:FF:000007">
    <property type="entry name" value="Oxygen-regulated protein 1"/>
    <property type="match status" value="1"/>
</dbReference>
<keyword evidence="8" id="KW-0206">Cytoskeleton</keyword>
<feature type="domain" description="PLAT" evidence="14">
    <location>
        <begin position="999"/>
        <end position="1116"/>
    </location>
</feature>
<dbReference type="GO" id="GO:0030030">
    <property type="term" value="P:cell projection organization"/>
    <property type="evidence" value="ECO:0007669"/>
    <property type="project" value="UniProtKB-KW"/>
</dbReference>
<evidence type="ECO:0000256" key="8">
    <source>
        <dbReference type="ARBA" id="ARBA00023212"/>
    </source>
</evidence>
<dbReference type="Gene3D" id="2.80.10.50">
    <property type="match status" value="2"/>
</dbReference>
<comment type="caution">
    <text evidence="13">Lacks conserved residue(s) required for the propagation of feature annotation.</text>
</comment>
<evidence type="ECO:0000313" key="19">
    <source>
        <dbReference type="RefSeq" id="XP_020861596.1"/>
    </source>
</evidence>
<keyword evidence="6" id="KW-0970">Cilium biogenesis/degradation</keyword>
<feature type="domain" description="PLAT" evidence="14">
    <location>
        <begin position="873"/>
        <end position="987"/>
    </location>
</feature>
<feature type="domain" description="PLAT" evidence="14">
    <location>
        <begin position="1518"/>
        <end position="1637"/>
    </location>
</feature>
<dbReference type="CDD" id="cd23312">
    <property type="entry name" value="beta-trefoil_FGF_RP1"/>
    <property type="match status" value="2"/>
</dbReference>
<dbReference type="SUPFAM" id="SSF89837">
    <property type="entry name" value="Doublecortin (DC)"/>
    <property type="match status" value="2"/>
</dbReference>
<feature type="domain" description="PLAT" evidence="14">
    <location>
        <begin position="406"/>
        <end position="523"/>
    </location>
</feature>
<dbReference type="CDD" id="cd01756">
    <property type="entry name" value="PLAT_repeat"/>
    <property type="match status" value="6"/>
</dbReference>
<evidence type="ECO:0000256" key="1">
    <source>
        <dbReference type="ARBA" id="ARBA00004430"/>
    </source>
</evidence>
<dbReference type="GeneTree" id="ENSGT00940000164647"/>
<evidence type="ECO:0000256" key="3">
    <source>
        <dbReference type="ARBA" id="ARBA00022490"/>
    </source>
</evidence>
<dbReference type="SMART" id="SM00308">
    <property type="entry name" value="LH2"/>
    <property type="match status" value="9"/>
</dbReference>
<dbReference type="Gene3D" id="2.60.60.20">
    <property type="entry name" value="PLAT/LH2 domain"/>
    <property type="match status" value="11"/>
</dbReference>
<dbReference type="InterPro" id="IPR036572">
    <property type="entry name" value="Doublecortin_dom_sf"/>
</dbReference>
<evidence type="ECO:0000256" key="2">
    <source>
        <dbReference type="ARBA" id="ARBA00004504"/>
    </source>
</evidence>
<evidence type="ECO:0000256" key="5">
    <source>
        <dbReference type="ARBA" id="ARBA00022737"/>
    </source>
</evidence>
<dbReference type="RefSeq" id="XP_020861594.1">
    <property type="nucleotide sequence ID" value="XM_021005935.1"/>
</dbReference>
<keyword evidence="7" id="KW-0969">Cilium</keyword>
<name>A0A6P5LZG7_PHACI</name>
<dbReference type="InterPro" id="IPR036392">
    <property type="entry name" value="PLAT/LH2_dom_sf"/>
</dbReference>
<evidence type="ECO:0000256" key="10">
    <source>
        <dbReference type="ARBA" id="ARBA00043933"/>
    </source>
</evidence>
<dbReference type="FunFam" id="3.10.20.230:FF:000006">
    <property type="entry name" value="Oxygen-regulated protein 1"/>
    <property type="match status" value="1"/>
</dbReference>
<sequence>MIPVKMTETPSTNFSMIHAASSEGQASYPRHFNVTQPVVAKRISFYKSGDPQFSGIQMVVNPRSFKTFDALLDNLSRKVPLPFGVRNISTPRGIHSITKLEDLEDGRSYICSHRKKIQPIDLEKARQKPLPWQSTRPLSARRQAAQLARAKEFGLSRRELPVVLQTPRKLLVFKNGDPRTRHITILSRKITQNFEAFLEHLTELMQYPVVKLYTTDGRKVPSLQAVILSSGAVVAAGREPFKPGNYDLLKYLLPDQLPRTSKRIYPKGQTKPEGRRNGHWKVSITTSELPCAGTSSQIYIVLYGHHRSSAPVYLYGTGGNAFQEGREDIFTLKTGDIGELHKIRIGHSNSGLSPAWHCKEIKLQNLFSGEKFYIPVCRWLAQDREDGEICRELPIFQKGQPILPVTVYEVRVTTGERWNAGTESRVYISIYGEKGDTGSRQLFRSKNPKKFLKGQTDIFSLEAVHLGYLYKVVIAHDGLGSGNGWFLDDIVIKDPTTDLEYAFLCHRWLDQGEDDGKIIRELYPSDNSTFFGRQKLELQRKEVWAVESWKLKKGNTLQFYNRLSGGFVRLHPDGSVDALGEKRDKNGLFDVIVKRGNICIFQSHQTRNLSLGLDNVSGMATGMANGGSPCELRVLYLPNRCVILESVMVPGHTVAFNCQGKVADESTDSYAGLLKEFVIYAKGVFHNSAVVLLTTSLCQALTLHSDGSCSGAGNQSEESHWKVHKISSGVCMFESMKNPRMFLRVKNGQCDGRGTGDLDCHFKIQKNLENGSISLESVKSKGLFVGLLLDGQTKPVLYTKDASVFFYPQVVQFGREKPMGTSATASQQEEKAGEFGNQVEATSQCMAYIPFPSPVSTKICNTSTSDRVLLSDDEWRVLVLTGNTGTRANVTLWVYGDRGDTGPLPLGKDNREQLFLPRKEDEFQVQIKSIGKMYKIRIGHDGTSQQPEWSLQMVTMQHVKSRKTLNFVANKWLSRIQGDGDIVCELPVEEDGKAIFPIVRYHVYVYTGQLKEAETTSAVYLCLYGERGDSGVRLLHKSDMPIKFQRGQIDKFQVEAVSLGKLKKALLLCEATDLSQCWYCEKVIVREPMKESESIFNCERWLPFMSQGIIHSEIELYPQEMQINHQPKTQEEANEGDWKITVVTGDFEKAGTTATVSLYAYGEKRSSGPIILGSGKHQLFNPNSADIFKINLKDVGELYKIRIGHDNSGKDPSWYLEEIKLEEIASGKVFSLTVDCWISENEDDGDTCKEIAINRPNKKPLPLVAYEIHVYTGSKLGAETDANVLINLIGTRGDSGKRRLHQSKNNQVKFQQAQVDIFVIRAVSLGELKKVLISHDGTGPGNGWFLEKIIVKFKEEEEDQEVLFPCERWLDEYQDDGKTERELLAKSGQWIIQLKTAEDSPEAGEYKRTLVIYGSKGKSRDVLLSPRNPGQVYFLPGTTDEILLEIGDVGDVYKIRVSCDDLPGFEGWHLKSFHIKEPQTKQEMNFDCNCWFSLNREDGELVKEFPVETKDQNPLPVVKYIVSVYTGDQWGAETFANVYITLYGQRGDSGARKLYRSLKKGDLFQRNKLDLFIIEAVSLSHLEKVLLAHDGEGYGAGLYLKMITIQESEDPDIEWVFPCWNWLDSHLGAYATVSELKTIGKRLICSPEQPLINGHSPGSWIVDITGSGLSTKEEMIELSLVFYGHLNHKKLALHMTENEAQIKDELEGIGSLYKLQVSGTSIQLNKSWHLDTVNLKHTGTALEMWLIFDYWFRPNEEDCVELPTLVSGQDPLQVMEYSVQIHTGDVKNADATGQAYIYIKGERGDSGKRWLTNSRNSSVAFSRGQVEVFTVKAVHLGKLHEIILGFQSLKKDNWFLDEVVIKEGHTSVITHIFSHQNWICKRSDKGFSEVIIPLKEVNVIPAVIKDSQVSSRGHWQMWLSASPLPENIPDVQLIVFGMRGKSPVQKIKNLKNDPFLLHLDDIGDITKVSFILPDSCLKKGIKLHKLRLKDMDTKEELAFYVADRWLFDEDGSESVTELAAVRPEKEPLRDVLYLVNIHTGIQPASGTDVDIFITIFGENGDSCRRKLRHSGLNSSFERGQVSTFSLRAVDLGMVRKVLIEHSGTGYGAGCYLDRITIQESGRRDKEYAFSCQQWLDSEVGDRQMERKLKLLGYIRKERLPDDIQGTWDITVKTSNVLSSGINPKMAFIVCCERGTCEPIMFPKSSLRRAQIYRTTMEIDRNYGAIKKVRLQVEDAEDGEVWHCHEVKLQHKKNKESIEFPFLQLFTNVEGCTVAELPVLTANCAFSTVKEYTLSITTGKTSTSRTNIDVYITLRGSLGDTGRRKLTRKGEKLFTKGKVDTFRVDAVDIGLLQALDVEKEKGPDWHLEKITVREASMEGKEIVFLAHKCLKSGTNSAITLNVAEIEEIGHVNALPPGSQQMKSEGMWKIYLKLQEKSSQEYEHIGSNIPHLVMILYGTYGKSSPMLLQNRLEHAEGTVTSEVFMPSDLGTLYKVRLGLENLHSSTSQLSVHHFKMQNKATLDTFSCSINKTLPLSFNGDRCIEFPVEWPLKEALSVVRYQVTVFSSNFFHFKSLVQVSICIFGNNGDTGYRALLLPIEDSQQQKDGKKSFVLEAVDLGELQYANLSISSLTSCELDVKTLHLMEALKREPIYVFEVNQKFIMDADKPEIQKKISVSYIMDKRGIESTAEMTHNSHEEKDFKADRSAYQIKVYTGDVKGAGTNGKVHITLFGNRSTSESFLLAQSLEHASPFEMGKADTFQIKTKNLGRLDRIEIMHDGKGLTNGWFLKKVKVIDMSTKEKHCFQCNRWLTEDEHDGLTVIKLYP</sequence>
<feature type="domain" description="Doublecortin" evidence="15">
    <location>
        <begin position="168"/>
        <end position="247"/>
    </location>
</feature>
<dbReference type="GO" id="GO:0001917">
    <property type="term" value="C:photoreceptor inner segment"/>
    <property type="evidence" value="ECO:0007669"/>
    <property type="project" value="UniProtKB-ARBA"/>
</dbReference>
<keyword evidence="9" id="KW-0966">Cell projection</keyword>
<feature type="domain" description="Doublecortin" evidence="15">
    <location>
        <begin position="41"/>
        <end position="123"/>
    </location>
</feature>
<keyword evidence="3" id="KW-0963">Cytoplasm</keyword>
<dbReference type="GeneID" id="110221375"/>
<accession>A0A6P5LZG7</accession>
<dbReference type="Gene3D" id="3.10.20.230">
    <property type="entry name" value="Doublecortin domain"/>
    <property type="match status" value="2"/>
</dbReference>
<feature type="domain" description="PLAT" evidence="14">
    <location>
        <begin position="2704"/>
        <end position="2822"/>
    </location>
</feature>
<dbReference type="PANTHER" id="PTHR45901:SF7">
    <property type="entry name" value="OXYGEN-REGULATED PROTEIN 1"/>
    <property type="match status" value="1"/>
</dbReference>
<feature type="domain" description="PLAT" evidence="14">
    <location>
        <begin position="278"/>
        <end position="394"/>
    </location>
</feature>
<evidence type="ECO:0000256" key="7">
    <source>
        <dbReference type="ARBA" id="ARBA00023069"/>
    </source>
</evidence>
<keyword evidence="5" id="KW-0677">Repeat</keyword>
<feature type="domain" description="PLAT" evidence="14">
    <location>
        <begin position="1264"/>
        <end position="1384"/>
    </location>
</feature>
<comment type="subcellular location">
    <subcellularLocation>
        <location evidence="2">Cell projection</location>
        <location evidence="2">Cilium</location>
        <location evidence="2">Photoreceptor outer segment</location>
    </subcellularLocation>
    <subcellularLocation>
        <location evidence="1">Cytoplasm</location>
        <location evidence="1">Cytoskeleton</location>
        <location evidence="1">Cilium axoneme</location>
    </subcellularLocation>
</comment>
<evidence type="ECO:0000313" key="16">
    <source>
        <dbReference type="Proteomes" id="UP000515140"/>
    </source>
</evidence>
<evidence type="ECO:0000256" key="12">
    <source>
        <dbReference type="ARBA" id="ARBA00046756"/>
    </source>
</evidence>
<keyword evidence="4" id="KW-0716">Sensory transduction</keyword>
<feature type="domain" description="PLAT" evidence="14">
    <location>
        <begin position="2031"/>
        <end position="2149"/>
    </location>
</feature>
<dbReference type="SUPFAM" id="SSF50353">
    <property type="entry name" value="Cytokine"/>
    <property type="match status" value="2"/>
</dbReference>
<dbReference type="InterPro" id="IPR008996">
    <property type="entry name" value="IL1/FGF"/>
</dbReference>
<evidence type="ECO:0000256" key="4">
    <source>
        <dbReference type="ARBA" id="ARBA00022606"/>
    </source>
</evidence>
<dbReference type="InterPro" id="IPR052970">
    <property type="entry name" value="Inner_ear_hair_cell_LOXHD"/>
</dbReference>
<dbReference type="GO" id="GO:0009416">
    <property type="term" value="P:response to light stimulus"/>
    <property type="evidence" value="ECO:0007669"/>
    <property type="project" value="UniProtKB-ARBA"/>
</dbReference>
<dbReference type="SUPFAM" id="SSF49723">
    <property type="entry name" value="Lipase/lipooxygenase domain (PLAT/LH2 domain)"/>
    <property type="match status" value="14"/>
</dbReference>
<evidence type="ECO:0000256" key="11">
    <source>
        <dbReference type="ARBA" id="ARBA00044186"/>
    </source>
</evidence>
<proteinExistence type="predicted"/>
<keyword evidence="16" id="KW-1185">Reference proteome</keyword>
<feature type="domain" description="PLAT" evidence="14">
    <location>
        <begin position="2289"/>
        <end position="2403"/>
    </location>
</feature>
<feature type="domain" description="PLAT" evidence="14">
    <location>
        <begin position="1775"/>
        <end position="1893"/>
    </location>
</feature>
<dbReference type="CDD" id="cd17145">
    <property type="entry name" value="DCX1_RP1"/>
    <property type="match status" value="1"/>
</dbReference>
<dbReference type="CDD" id="cd17147">
    <property type="entry name" value="DCX2_RP1"/>
    <property type="match status" value="1"/>
</dbReference>
<dbReference type="InterPro" id="IPR003533">
    <property type="entry name" value="Doublecortin_dom"/>
</dbReference>
<dbReference type="RefSeq" id="XP_020861596.1">
    <property type="nucleotide sequence ID" value="XM_021005937.1"/>
</dbReference>
<evidence type="ECO:0000256" key="13">
    <source>
        <dbReference type="PROSITE-ProRule" id="PRU00152"/>
    </source>
</evidence>
<feature type="domain" description="PLAT" evidence="14">
    <location>
        <begin position="1136"/>
        <end position="1252"/>
    </location>
</feature>
<dbReference type="GO" id="GO:0005930">
    <property type="term" value="C:axoneme"/>
    <property type="evidence" value="ECO:0007669"/>
    <property type="project" value="UniProtKB-SubCell"/>
</dbReference>
<evidence type="ECO:0000256" key="6">
    <source>
        <dbReference type="ARBA" id="ARBA00022794"/>
    </source>
</evidence>
<evidence type="ECO:0000259" key="15">
    <source>
        <dbReference type="PROSITE" id="PS50309"/>
    </source>
</evidence>
<dbReference type="InterPro" id="IPR001024">
    <property type="entry name" value="PLAT/LH2_dom"/>
</dbReference>
<evidence type="ECO:0000313" key="17">
    <source>
        <dbReference type="RefSeq" id="XP_020861594.1"/>
    </source>
</evidence>
<dbReference type="PANTHER" id="PTHR45901">
    <property type="entry name" value="PROTEIN CBG12474"/>
    <property type="match status" value="1"/>
</dbReference>
<dbReference type="SMART" id="SM00537">
    <property type="entry name" value="DCX"/>
    <property type="match status" value="2"/>
</dbReference>
<dbReference type="Gene3D" id="2.40.180.10">
    <property type="entry name" value="Catalase core domain"/>
    <property type="match status" value="5"/>
</dbReference>
<comment type="function">
    <text evidence="10">Microtubule-associated protein regulating the stability and length of the microtubule-based axoneme of photoreceptors. Required for the differentiation of photoreceptor cells, it plays a role in the organization of the outer segment of rod and cone photoreceptors ensuring the correct orientation and higher-order stacking of outer segment disks along the photoreceptor axoneme.</text>
</comment>
<dbReference type="GO" id="GO:0032391">
    <property type="term" value="C:photoreceptor connecting cilium"/>
    <property type="evidence" value="ECO:0007669"/>
    <property type="project" value="UniProtKB-ARBA"/>
</dbReference>
<protein>
    <recommendedName>
        <fullName evidence="11">Oxygen-regulated protein 1</fullName>
    </recommendedName>
</protein>
<gene>
    <name evidence="17 18 19" type="primary">LOC110221375</name>
</gene>
<evidence type="ECO:0000259" key="14">
    <source>
        <dbReference type="PROSITE" id="PS50095"/>
    </source>
</evidence>
<reference evidence="17 18" key="1">
    <citation type="submission" date="2025-04" db="UniProtKB">
        <authorList>
            <consortium name="RefSeq"/>
        </authorList>
    </citation>
    <scope>IDENTIFICATION</scope>
    <source>
        <tissue evidence="17 18">Spleen</tissue>
    </source>
</reference>
<dbReference type="RefSeq" id="XP_020861595.1">
    <property type="nucleotide sequence ID" value="XM_021005936.1"/>
</dbReference>
<dbReference type="PROSITE" id="PS50309">
    <property type="entry name" value="DC"/>
    <property type="match status" value="2"/>
</dbReference>